<dbReference type="Gene3D" id="3.90.79.10">
    <property type="entry name" value="Nucleoside Triphosphate Pyrophosphohydrolase"/>
    <property type="match status" value="1"/>
</dbReference>
<evidence type="ECO:0000256" key="1">
    <source>
        <dbReference type="ARBA" id="ARBA00001946"/>
    </source>
</evidence>
<dbReference type="PANTHER" id="PTHR43046:SF14">
    <property type="entry name" value="MUTT_NUDIX FAMILY PROTEIN"/>
    <property type="match status" value="1"/>
</dbReference>
<comment type="cofactor">
    <cofactor evidence="1">
        <name>Mg(2+)</name>
        <dbReference type="ChEBI" id="CHEBI:18420"/>
    </cofactor>
</comment>
<dbReference type="PROSITE" id="PS00893">
    <property type="entry name" value="NUDIX_BOX"/>
    <property type="match status" value="1"/>
</dbReference>
<dbReference type="SUPFAM" id="SSF55811">
    <property type="entry name" value="Nudix"/>
    <property type="match status" value="1"/>
</dbReference>
<evidence type="ECO:0000313" key="6">
    <source>
        <dbReference type="EMBL" id="MBF9073692.1"/>
    </source>
</evidence>
<accession>A0A931BEA9</accession>
<reference evidence="6" key="1">
    <citation type="submission" date="2020-11" db="EMBL/GenBank/DDBJ databases">
        <title>Isolation and identification of active actinomycetes.</title>
        <authorList>
            <person name="Yu B."/>
        </authorList>
    </citation>
    <scope>NUCLEOTIDE SEQUENCE</scope>
    <source>
        <strain evidence="6">NEAU-YB345</strain>
    </source>
</reference>
<comment type="similarity">
    <text evidence="2 4">Belongs to the Nudix hydrolase family.</text>
</comment>
<protein>
    <submittedName>
        <fullName evidence="6">NUDIX domain-containing protein</fullName>
    </submittedName>
</protein>
<dbReference type="PROSITE" id="PS51462">
    <property type="entry name" value="NUDIX"/>
    <property type="match status" value="1"/>
</dbReference>
<dbReference type="GO" id="GO:0016787">
    <property type="term" value="F:hydrolase activity"/>
    <property type="evidence" value="ECO:0007669"/>
    <property type="project" value="UniProtKB-KW"/>
</dbReference>
<dbReference type="InterPro" id="IPR020476">
    <property type="entry name" value="Nudix_hydrolase"/>
</dbReference>
<dbReference type="AlphaFoldDB" id="A0A931BEA9"/>
<dbReference type="EMBL" id="JADPRT010000025">
    <property type="protein sequence ID" value="MBF9073692.1"/>
    <property type="molecule type" value="Genomic_DNA"/>
</dbReference>
<dbReference type="PRINTS" id="PR00502">
    <property type="entry name" value="NUDIXFAMILY"/>
</dbReference>
<dbReference type="Pfam" id="PF00293">
    <property type="entry name" value="NUDIX"/>
    <property type="match status" value="1"/>
</dbReference>
<dbReference type="RefSeq" id="WP_196198540.1">
    <property type="nucleotide sequence ID" value="NZ_JADPRT010000025.1"/>
</dbReference>
<feature type="domain" description="Nudix hydrolase" evidence="5">
    <location>
        <begin position="4"/>
        <end position="128"/>
    </location>
</feature>
<evidence type="ECO:0000256" key="2">
    <source>
        <dbReference type="ARBA" id="ARBA00005582"/>
    </source>
</evidence>
<keyword evidence="7" id="KW-1185">Reference proteome</keyword>
<comment type="caution">
    <text evidence="6">The sequence shown here is derived from an EMBL/GenBank/DDBJ whole genome shotgun (WGS) entry which is preliminary data.</text>
</comment>
<name>A0A931BEA9_9ACTN</name>
<evidence type="ECO:0000256" key="4">
    <source>
        <dbReference type="RuleBase" id="RU003476"/>
    </source>
</evidence>
<keyword evidence="3 4" id="KW-0378">Hydrolase</keyword>
<dbReference type="InterPro" id="IPR000086">
    <property type="entry name" value="NUDIX_hydrolase_dom"/>
</dbReference>
<organism evidence="6 7">
    <name type="scientific">Streptacidiphilus fuscans</name>
    <dbReference type="NCBI Taxonomy" id="2789292"/>
    <lineage>
        <taxon>Bacteria</taxon>
        <taxon>Bacillati</taxon>
        <taxon>Actinomycetota</taxon>
        <taxon>Actinomycetes</taxon>
        <taxon>Kitasatosporales</taxon>
        <taxon>Streptomycetaceae</taxon>
        <taxon>Streptacidiphilus</taxon>
    </lineage>
</organism>
<dbReference type="InterPro" id="IPR020084">
    <property type="entry name" value="NUDIX_hydrolase_CS"/>
</dbReference>
<dbReference type="InterPro" id="IPR015797">
    <property type="entry name" value="NUDIX_hydrolase-like_dom_sf"/>
</dbReference>
<evidence type="ECO:0000259" key="5">
    <source>
        <dbReference type="PROSITE" id="PS51462"/>
    </source>
</evidence>
<dbReference type="PANTHER" id="PTHR43046">
    <property type="entry name" value="GDP-MANNOSE MANNOSYL HYDROLASE"/>
    <property type="match status" value="1"/>
</dbReference>
<gene>
    <name evidence="6" type="ORF">I2501_37335</name>
</gene>
<evidence type="ECO:0000313" key="7">
    <source>
        <dbReference type="Proteomes" id="UP000657385"/>
    </source>
</evidence>
<sequence length="151" mass="16435">MSEHQRPVAAAVVVHGGRVLMVRRAVPEGELVWQFPAGKIEPGETPADAAVRETVEETGVVTRLARVIGERVHPATGRHITYLACSVERGDARIPSGDEVAEVRWVTLTELTDLVPHGLFEPVQRHVDAELDQQAGLISGASRDTSRKPRP</sequence>
<evidence type="ECO:0000256" key="3">
    <source>
        <dbReference type="ARBA" id="ARBA00022801"/>
    </source>
</evidence>
<dbReference type="Proteomes" id="UP000657385">
    <property type="component" value="Unassembled WGS sequence"/>
</dbReference>
<dbReference type="CDD" id="cd02883">
    <property type="entry name" value="NUDIX_Hydrolase"/>
    <property type="match status" value="1"/>
</dbReference>
<proteinExistence type="inferred from homology"/>